<dbReference type="Pfam" id="PF14376">
    <property type="entry name" value="Haem_bd"/>
    <property type="match status" value="1"/>
</dbReference>
<keyword evidence="3" id="KW-1185">Reference proteome</keyword>
<reference evidence="2" key="1">
    <citation type="submission" date="2023-02" db="EMBL/GenBank/DDBJ databases">
        <title>Genome of Flavobacteriaceae gen. nov. sp. strain F89.</title>
        <authorList>
            <person name="Wang Y."/>
        </authorList>
    </citation>
    <scope>NUCLEOTIDE SEQUENCE</scope>
    <source>
        <strain evidence="2">F89</strain>
    </source>
</reference>
<evidence type="ECO:0000259" key="1">
    <source>
        <dbReference type="SMART" id="SM01235"/>
    </source>
</evidence>
<protein>
    <submittedName>
        <fullName evidence="2">Heme-binding domain-containing protein</fullName>
    </submittedName>
</protein>
<dbReference type="Proteomes" id="UP001200642">
    <property type="component" value="Unassembled WGS sequence"/>
</dbReference>
<dbReference type="SMART" id="SM01235">
    <property type="entry name" value="Haem_bd"/>
    <property type="match status" value="1"/>
</dbReference>
<organism evidence="2 3">
    <name type="scientific">Cerina litoralis</name>
    <dbReference type="NCBI Taxonomy" id="2874477"/>
    <lineage>
        <taxon>Bacteria</taxon>
        <taxon>Pseudomonadati</taxon>
        <taxon>Bacteroidota</taxon>
        <taxon>Flavobacteriia</taxon>
        <taxon>Flavobacteriales</taxon>
        <taxon>Flavobacteriaceae</taxon>
        <taxon>Cerina</taxon>
    </lineage>
</organism>
<comment type="caution">
    <text evidence="2">The sequence shown here is derived from an EMBL/GenBank/DDBJ whole genome shotgun (WGS) entry which is preliminary data.</text>
</comment>
<dbReference type="RefSeq" id="WP_317903384.1">
    <property type="nucleotide sequence ID" value="NZ_JAIRBC010000027.1"/>
</dbReference>
<gene>
    <name evidence="2" type="ORF">K8352_15905</name>
</gene>
<dbReference type="EMBL" id="JAIRBC010000027">
    <property type="protein sequence ID" value="MCG2462245.1"/>
    <property type="molecule type" value="Genomic_DNA"/>
</dbReference>
<dbReference type="InterPro" id="IPR025992">
    <property type="entry name" value="Haem-bd"/>
</dbReference>
<proteinExistence type="predicted"/>
<sequence length="163" mass="19396">MKTWLKIVLAVVVVLLILQIPIFNPKKNYTDADTDVDITDKYDVPMDIQMDLYGACYNCHSNYTENYPWYYNIQPVSWWMNHHIMEGKEELNFSEFATYPPDTAAVKFKKLHLVMREHTMPLKSYLWLHDEAKLTDKQYRHIAEWAKKNQNRIEAEIDAAKTH</sequence>
<name>A0AAE3EW80_9FLAO</name>
<evidence type="ECO:0000313" key="2">
    <source>
        <dbReference type="EMBL" id="MCG2462245.1"/>
    </source>
</evidence>
<evidence type="ECO:0000313" key="3">
    <source>
        <dbReference type="Proteomes" id="UP001200642"/>
    </source>
</evidence>
<feature type="domain" description="Haem-binding" evidence="1">
    <location>
        <begin position="12"/>
        <end position="150"/>
    </location>
</feature>
<dbReference type="AlphaFoldDB" id="A0AAE3EW80"/>
<accession>A0AAE3EW80</accession>